<dbReference type="SUPFAM" id="SSF48163">
    <property type="entry name" value="An anticodon-binding domain of class I aminoacyl-tRNA synthetases"/>
    <property type="match status" value="1"/>
</dbReference>
<evidence type="ECO:0000256" key="3">
    <source>
        <dbReference type="ARBA" id="ARBA00022741"/>
    </source>
</evidence>
<dbReference type="PANTHER" id="PTHR43311:SF2">
    <property type="entry name" value="GLUTAMATE--TRNA LIGASE, MITOCHONDRIAL-RELATED"/>
    <property type="match status" value="1"/>
</dbReference>
<comment type="subcellular location">
    <subcellularLocation>
        <location evidence="7">Cytoplasm</location>
    </subcellularLocation>
</comment>
<dbReference type="CDD" id="cd00808">
    <property type="entry name" value="GluRS_core"/>
    <property type="match status" value="1"/>
</dbReference>
<proteinExistence type="inferred from homology"/>
<dbReference type="GO" id="GO:0004818">
    <property type="term" value="F:glutamate-tRNA ligase activity"/>
    <property type="evidence" value="ECO:0007669"/>
    <property type="project" value="UniProtKB-UniRule"/>
</dbReference>
<name>A0A2G9XCY0_UNCKA</name>
<evidence type="ECO:0000313" key="10">
    <source>
        <dbReference type="EMBL" id="PIP04835.1"/>
    </source>
</evidence>
<dbReference type="InterPro" id="IPR004527">
    <property type="entry name" value="Glu-tRNA-ligase_bac/mito"/>
</dbReference>
<dbReference type="InterPro" id="IPR020751">
    <property type="entry name" value="aa-tRNA-synth_I_codon-bd_sub2"/>
</dbReference>
<dbReference type="AlphaFoldDB" id="A0A2G9XCY0"/>
<dbReference type="NCBIfam" id="TIGR00464">
    <property type="entry name" value="gltX_bact"/>
    <property type="match status" value="1"/>
</dbReference>
<evidence type="ECO:0000256" key="7">
    <source>
        <dbReference type="HAMAP-Rule" id="MF_00022"/>
    </source>
</evidence>
<dbReference type="GO" id="GO:0000049">
    <property type="term" value="F:tRNA binding"/>
    <property type="evidence" value="ECO:0007669"/>
    <property type="project" value="InterPro"/>
</dbReference>
<dbReference type="InterPro" id="IPR045462">
    <property type="entry name" value="aa-tRNA-synth_I_cd-bd"/>
</dbReference>
<feature type="binding site" evidence="7">
    <location>
        <position position="105"/>
    </location>
    <ligand>
        <name>Zn(2+)</name>
        <dbReference type="ChEBI" id="CHEBI:29105"/>
    </ligand>
</feature>
<dbReference type="Pfam" id="PF00749">
    <property type="entry name" value="tRNA-synt_1c"/>
    <property type="match status" value="1"/>
</dbReference>
<dbReference type="InterPro" id="IPR020058">
    <property type="entry name" value="Glu/Gln-tRNA-synth_Ib_cat-dom"/>
</dbReference>
<sequence length="489" mass="56380">MIRTRMAPSPTGEYHIGHIRTLLFNYAYAKKFEGKFIIRIEDTDRKRYVEGAVPRILDTIKSFGLEWDEGPDIGGPYGPYTQSQRLEIYKKYALELVEKGCAYYCFCSREHLDKVRKESLAKREIPKYNRYCRELSLDEAKKRAENEPFVIRLKVPDNEVLEYEDLVLGKIAINSDNLDDQVLIKTDGFPTYHLAVVVDDHLMRITDIIRGSEWISSTPKHILLYRYFGWQMPKTAHIPVFLDPLSKGKMSKRKGSVSAQSFLDRGYLPEAMLNFLALLGWSPTDGKELFSLENFVKNFDIKSVNKANPIFDINKLNYFNGYYIRALSDKELLAKMLNFNPELKKADREKLAKIVALEKERLKTLGEFESLTKFFFNDRFNISDRDFVELLVPKGIGPKDIISHLRNTSNLLENAELWNLSTLKKLEAKLKDKAGELGWEVINVFSPIRVAVTGSAISPPLFESMEILGKEKTVGRIRNGIKILEKHIF</sequence>
<keyword evidence="5 7" id="KW-0648">Protein biosynthesis</keyword>
<comment type="caution">
    <text evidence="10">The sequence shown here is derived from an EMBL/GenBank/DDBJ whole genome shotgun (WGS) entry which is preliminary data.</text>
</comment>
<dbReference type="InterPro" id="IPR008925">
    <property type="entry name" value="aa_tRNA-synth_I_cd-bd_sf"/>
</dbReference>
<evidence type="ECO:0000256" key="5">
    <source>
        <dbReference type="ARBA" id="ARBA00022917"/>
    </source>
</evidence>
<keyword evidence="7" id="KW-0862">Zinc</keyword>
<keyword evidence="7" id="KW-0963">Cytoplasm</keyword>
<evidence type="ECO:0000259" key="9">
    <source>
        <dbReference type="Pfam" id="PF19269"/>
    </source>
</evidence>
<dbReference type="GO" id="GO:0005829">
    <property type="term" value="C:cytosol"/>
    <property type="evidence" value="ECO:0007669"/>
    <property type="project" value="TreeGrafter"/>
</dbReference>
<keyword evidence="4 7" id="KW-0067">ATP-binding</keyword>
<feature type="domain" description="Glutamyl/glutaminyl-tRNA synthetase class Ib catalytic" evidence="8">
    <location>
        <begin position="2"/>
        <end position="317"/>
    </location>
</feature>
<comment type="function">
    <text evidence="7">Catalyzes the attachment of glutamate to tRNA(Glu) in a two-step reaction: glutamate is first activated by ATP to form Glu-AMP and then transferred to the acceptor end of tRNA(Glu).</text>
</comment>
<evidence type="ECO:0000256" key="6">
    <source>
        <dbReference type="ARBA" id="ARBA00023146"/>
    </source>
</evidence>
<dbReference type="InterPro" id="IPR049940">
    <property type="entry name" value="GluQ/Sye"/>
</dbReference>
<accession>A0A2G9XCY0</accession>
<keyword evidence="3 7" id="KW-0547">Nucleotide-binding</keyword>
<evidence type="ECO:0000256" key="2">
    <source>
        <dbReference type="ARBA" id="ARBA00022598"/>
    </source>
</evidence>
<dbReference type="InterPro" id="IPR000924">
    <property type="entry name" value="Glu/Gln-tRNA-synth"/>
</dbReference>
<dbReference type="SUPFAM" id="SSF52374">
    <property type="entry name" value="Nucleotidylyl transferase"/>
    <property type="match status" value="1"/>
</dbReference>
<dbReference type="EMBL" id="PCQY01000005">
    <property type="protein sequence ID" value="PIP04835.1"/>
    <property type="molecule type" value="Genomic_DNA"/>
</dbReference>
<dbReference type="GO" id="GO:0006424">
    <property type="term" value="P:glutamyl-tRNA aminoacylation"/>
    <property type="evidence" value="ECO:0007669"/>
    <property type="project" value="UniProtKB-UniRule"/>
</dbReference>
<feature type="binding site" evidence="7">
    <location>
        <position position="252"/>
    </location>
    <ligand>
        <name>ATP</name>
        <dbReference type="ChEBI" id="CHEBI:30616"/>
    </ligand>
</feature>
<dbReference type="PRINTS" id="PR00987">
    <property type="entry name" value="TRNASYNTHGLU"/>
</dbReference>
<dbReference type="GO" id="GO:0005524">
    <property type="term" value="F:ATP binding"/>
    <property type="evidence" value="ECO:0007669"/>
    <property type="project" value="UniProtKB-UniRule"/>
</dbReference>
<feature type="domain" description="Aminoacyl-tRNA synthetase class I anticodon-binding" evidence="9">
    <location>
        <begin position="340"/>
        <end position="481"/>
    </location>
</feature>
<evidence type="ECO:0000256" key="4">
    <source>
        <dbReference type="ARBA" id="ARBA00022840"/>
    </source>
</evidence>
<evidence type="ECO:0000256" key="1">
    <source>
        <dbReference type="ARBA" id="ARBA00007894"/>
    </source>
</evidence>
<feature type="binding site" evidence="7">
    <location>
        <position position="134"/>
    </location>
    <ligand>
        <name>Zn(2+)</name>
        <dbReference type="ChEBI" id="CHEBI:29105"/>
    </ligand>
</feature>
<feature type="binding site" evidence="7">
    <location>
        <position position="107"/>
    </location>
    <ligand>
        <name>Zn(2+)</name>
        <dbReference type="ChEBI" id="CHEBI:29105"/>
    </ligand>
</feature>
<comment type="cofactor">
    <cofactor evidence="7">
        <name>Zn(2+)</name>
        <dbReference type="ChEBI" id="CHEBI:29105"/>
    </cofactor>
    <text evidence="7">Binds 1 zinc ion per subunit.</text>
</comment>
<evidence type="ECO:0000313" key="11">
    <source>
        <dbReference type="Proteomes" id="UP000231388"/>
    </source>
</evidence>
<feature type="short sequence motif" description="'HIGH' region" evidence="7">
    <location>
        <begin position="8"/>
        <end position="18"/>
    </location>
</feature>
<dbReference type="Gene3D" id="3.40.50.620">
    <property type="entry name" value="HUPs"/>
    <property type="match status" value="1"/>
</dbReference>
<dbReference type="PANTHER" id="PTHR43311">
    <property type="entry name" value="GLUTAMATE--TRNA LIGASE"/>
    <property type="match status" value="1"/>
</dbReference>
<dbReference type="FunFam" id="3.40.50.620:FF:000045">
    <property type="entry name" value="Glutamate--tRNA ligase, mitochondrial"/>
    <property type="match status" value="1"/>
</dbReference>
<reference evidence="10 11" key="1">
    <citation type="submission" date="2017-09" db="EMBL/GenBank/DDBJ databases">
        <title>Depth-based differentiation of microbial function through sediment-hosted aquifers and enrichment of novel symbionts in the deep terrestrial subsurface.</title>
        <authorList>
            <person name="Probst A.J."/>
            <person name="Ladd B."/>
            <person name="Jarett J.K."/>
            <person name="Geller-Mcgrath D.E."/>
            <person name="Sieber C.M."/>
            <person name="Emerson J.B."/>
            <person name="Anantharaman K."/>
            <person name="Thomas B.C."/>
            <person name="Malmstrom R."/>
            <person name="Stieglmeier M."/>
            <person name="Klingl A."/>
            <person name="Woyke T."/>
            <person name="Ryan C.M."/>
            <person name="Banfield J.F."/>
        </authorList>
    </citation>
    <scope>NUCLEOTIDE SEQUENCE [LARGE SCALE GENOMIC DNA]</scope>
    <source>
        <strain evidence="10">CG23_combo_of_CG06-09_8_20_14_all_40_14</strain>
    </source>
</reference>
<gene>
    <name evidence="7" type="primary">gltX</name>
    <name evidence="10" type="ORF">COX53_00265</name>
</gene>
<dbReference type="Gene3D" id="1.10.10.350">
    <property type="match status" value="1"/>
</dbReference>
<comment type="catalytic activity">
    <reaction evidence="7">
        <text>tRNA(Glu) + L-glutamate + ATP = L-glutamyl-tRNA(Glu) + AMP + diphosphate</text>
        <dbReference type="Rhea" id="RHEA:23540"/>
        <dbReference type="Rhea" id="RHEA-COMP:9663"/>
        <dbReference type="Rhea" id="RHEA-COMP:9680"/>
        <dbReference type="ChEBI" id="CHEBI:29985"/>
        <dbReference type="ChEBI" id="CHEBI:30616"/>
        <dbReference type="ChEBI" id="CHEBI:33019"/>
        <dbReference type="ChEBI" id="CHEBI:78442"/>
        <dbReference type="ChEBI" id="CHEBI:78520"/>
        <dbReference type="ChEBI" id="CHEBI:456215"/>
        <dbReference type="EC" id="6.1.1.17"/>
    </reaction>
</comment>
<keyword evidence="7" id="KW-0479">Metal-binding</keyword>
<keyword evidence="6 7" id="KW-0030">Aminoacyl-tRNA synthetase</keyword>
<protein>
    <recommendedName>
        <fullName evidence="7">Glutamate--tRNA ligase</fullName>
        <ecNumber evidence="7">6.1.1.17</ecNumber>
    </recommendedName>
    <alternativeName>
        <fullName evidence="7">Glutamyl-tRNA synthetase</fullName>
        <shortName evidence="7">GluRS</shortName>
    </alternativeName>
</protein>
<dbReference type="EC" id="6.1.1.17" evidence="7"/>
<dbReference type="HAMAP" id="MF_00022">
    <property type="entry name" value="Glu_tRNA_synth_type1"/>
    <property type="match status" value="1"/>
</dbReference>
<dbReference type="GO" id="GO:0008270">
    <property type="term" value="F:zinc ion binding"/>
    <property type="evidence" value="ECO:0007669"/>
    <property type="project" value="UniProtKB-UniRule"/>
</dbReference>
<dbReference type="InterPro" id="IPR014729">
    <property type="entry name" value="Rossmann-like_a/b/a_fold"/>
</dbReference>
<evidence type="ECO:0000259" key="8">
    <source>
        <dbReference type="Pfam" id="PF00749"/>
    </source>
</evidence>
<dbReference type="InterPro" id="IPR033910">
    <property type="entry name" value="GluRS_core"/>
</dbReference>
<keyword evidence="2 7" id="KW-0436">Ligase</keyword>
<comment type="subunit">
    <text evidence="7">Monomer.</text>
</comment>
<feature type="short sequence motif" description="'KMSKS' region" evidence="7">
    <location>
        <begin position="249"/>
        <end position="253"/>
    </location>
</feature>
<organism evidence="10 11">
    <name type="scientific">candidate division WWE3 bacterium CG23_combo_of_CG06-09_8_20_14_all_40_14</name>
    <dbReference type="NCBI Taxonomy" id="1975095"/>
    <lineage>
        <taxon>Bacteria</taxon>
        <taxon>Katanobacteria</taxon>
    </lineage>
</organism>
<dbReference type="Pfam" id="PF19269">
    <property type="entry name" value="Anticodon_2"/>
    <property type="match status" value="1"/>
</dbReference>
<dbReference type="Proteomes" id="UP000231388">
    <property type="component" value="Unassembled WGS sequence"/>
</dbReference>
<comment type="similarity">
    <text evidence="1 7">Belongs to the class-I aminoacyl-tRNA synthetase family. Glutamate--tRNA ligase type 1 subfamily.</text>
</comment>
<feature type="binding site" evidence="7">
    <location>
        <position position="132"/>
    </location>
    <ligand>
        <name>Zn(2+)</name>
        <dbReference type="ChEBI" id="CHEBI:29105"/>
    </ligand>
</feature>